<reference evidence="8 9" key="1">
    <citation type="submission" date="2016-10" db="EMBL/GenBank/DDBJ databases">
        <authorList>
            <person name="de Groot N.N."/>
        </authorList>
    </citation>
    <scope>NUCLEOTIDE SEQUENCE [LARGE SCALE GENOMIC DNA]</scope>
    <source>
        <strain evidence="8 9">CPCC 100156</strain>
    </source>
</reference>
<dbReference type="STRING" id="938405.SAMN02927895_04788"/>
<feature type="domain" description="Major facilitator superfamily (MFS) profile" evidence="7">
    <location>
        <begin position="235"/>
        <end position="418"/>
    </location>
</feature>
<evidence type="ECO:0000259" key="7">
    <source>
        <dbReference type="PROSITE" id="PS50850"/>
    </source>
</evidence>
<dbReference type="GO" id="GO:0012505">
    <property type="term" value="C:endomembrane system"/>
    <property type="evidence" value="ECO:0007669"/>
    <property type="project" value="UniProtKB-SubCell"/>
</dbReference>
<keyword evidence="3 6" id="KW-0812">Transmembrane</keyword>
<dbReference type="RefSeq" id="WP_090664740.1">
    <property type="nucleotide sequence ID" value="NZ_FMZX01000020.1"/>
</dbReference>
<feature type="transmembrane region" description="Helical" evidence="6">
    <location>
        <begin position="143"/>
        <end position="163"/>
    </location>
</feature>
<feature type="transmembrane region" description="Helical" evidence="6">
    <location>
        <begin position="272"/>
        <end position="293"/>
    </location>
</feature>
<dbReference type="InterPro" id="IPR024671">
    <property type="entry name" value="Atg22-like"/>
</dbReference>
<protein>
    <submittedName>
        <fullName evidence="8">MFS transporter, UMF1 family</fullName>
    </submittedName>
</protein>
<organism evidence="8 9">
    <name type="scientific">Belnapia rosea</name>
    <dbReference type="NCBI Taxonomy" id="938405"/>
    <lineage>
        <taxon>Bacteria</taxon>
        <taxon>Pseudomonadati</taxon>
        <taxon>Pseudomonadota</taxon>
        <taxon>Alphaproteobacteria</taxon>
        <taxon>Acetobacterales</taxon>
        <taxon>Roseomonadaceae</taxon>
        <taxon>Belnapia</taxon>
    </lineage>
</organism>
<feature type="transmembrane region" description="Helical" evidence="6">
    <location>
        <begin position="240"/>
        <end position="266"/>
    </location>
</feature>
<keyword evidence="9" id="KW-1185">Reference proteome</keyword>
<keyword evidence="4 6" id="KW-1133">Transmembrane helix</keyword>
<keyword evidence="5 6" id="KW-0472">Membrane</keyword>
<feature type="transmembrane region" description="Helical" evidence="6">
    <location>
        <begin position="102"/>
        <end position="123"/>
    </location>
</feature>
<dbReference type="PANTHER" id="PTHR23519">
    <property type="entry name" value="AUTOPHAGY-RELATED PROTEIN 22"/>
    <property type="match status" value="1"/>
</dbReference>
<evidence type="ECO:0000313" key="8">
    <source>
        <dbReference type="EMBL" id="SDE15494.1"/>
    </source>
</evidence>
<evidence type="ECO:0000256" key="5">
    <source>
        <dbReference type="ARBA" id="ARBA00023136"/>
    </source>
</evidence>
<name>A0A1G7AKP2_9PROT</name>
<comment type="subcellular location">
    <subcellularLocation>
        <location evidence="1">Endomembrane system</location>
        <topology evidence="1">Multi-pass membrane protein</topology>
    </subcellularLocation>
</comment>
<dbReference type="InterPro" id="IPR036259">
    <property type="entry name" value="MFS_trans_sf"/>
</dbReference>
<dbReference type="PROSITE" id="PS50850">
    <property type="entry name" value="MFS"/>
    <property type="match status" value="1"/>
</dbReference>
<evidence type="ECO:0000256" key="3">
    <source>
        <dbReference type="ARBA" id="ARBA00022692"/>
    </source>
</evidence>
<evidence type="ECO:0000256" key="1">
    <source>
        <dbReference type="ARBA" id="ARBA00004127"/>
    </source>
</evidence>
<dbReference type="GO" id="GO:0022857">
    <property type="term" value="F:transmembrane transporter activity"/>
    <property type="evidence" value="ECO:0007669"/>
    <property type="project" value="InterPro"/>
</dbReference>
<dbReference type="InterPro" id="IPR050495">
    <property type="entry name" value="ATG22/LtaA_families"/>
</dbReference>
<sequence>MTRQAWAWALYDWANSAFPTVVSTFVIAAYFTKGIAPDPATGQAQWGWMQTVAGIVIALLSPALGAVADAGGRRRLMLGLCTAVMVVATAGIWFARPQPEDALWALACVGLATIAFELGTVFYNSLLPEVAAPAQIGRVSGLAWGLGYAGGLVCLVLALVVLVQPKPPLFGLDAASAEPVRATALLTAAWVAAFAWPVLALLPGAQGPRPGWWAAAQGGMAEIIRLLRGLPRNPVMARFLVARLFYTDGLNTLFAFGAIYAAGVFGMGFEEILVFGIALNLTAGLGAAGFGLVEDRVGSKRMVMVALGALVLLSAGLLVVEGKPAFWALALALGVFIGPAQAASRTLMARLAPPAEVAAHFGLFALSGRVTGFLGPAALAAITTATGSQRAGMATVVIFLALGAAILAGVRPYAAMER</sequence>
<feature type="transmembrane region" description="Helical" evidence="6">
    <location>
        <begin position="76"/>
        <end position="95"/>
    </location>
</feature>
<dbReference type="InterPro" id="IPR020846">
    <property type="entry name" value="MFS_dom"/>
</dbReference>
<dbReference type="PANTHER" id="PTHR23519:SF1">
    <property type="entry name" value="AUTOPHAGY-RELATED PROTEIN 22"/>
    <property type="match status" value="1"/>
</dbReference>
<dbReference type="EMBL" id="FMZX01000020">
    <property type="protein sequence ID" value="SDE15494.1"/>
    <property type="molecule type" value="Genomic_DNA"/>
</dbReference>
<accession>A0A1G7AKP2</accession>
<feature type="transmembrane region" description="Helical" evidence="6">
    <location>
        <begin position="13"/>
        <end position="32"/>
    </location>
</feature>
<dbReference type="Pfam" id="PF11700">
    <property type="entry name" value="ATG22"/>
    <property type="match status" value="1"/>
</dbReference>
<evidence type="ECO:0000256" key="2">
    <source>
        <dbReference type="ARBA" id="ARBA00022448"/>
    </source>
</evidence>
<feature type="transmembrane region" description="Helical" evidence="6">
    <location>
        <begin position="44"/>
        <end position="64"/>
    </location>
</feature>
<evidence type="ECO:0000313" key="9">
    <source>
        <dbReference type="Proteomes" id="UP000198925"/>
    </source>
</evidence>
<keyword evidence="2" id="KW-0813">Transport</keyword>
<feature type="transmembrane region" description="Helical" evidence="6">
    <location>
        <begin position="302"/>
        <end position="320"/>
    </location>
</feature>
<gene>
    <name evidence="8" type="ORF">SAMN04487779_102044</name>
</gene>
<evidence type="ECO:0000256" key="4">
    <source>
        <dbReference type="ARBA" id="ARBA00022989"/>
    </source>
</evidence>
<dbReference type="SUPFAM" id="SSF103473">
    <property type="entry name" value="MFS general substrate transporter"/>
    <property type="match status" value="1"/>
</dbReference>
<feature type="transmembrane region" description="Helical" evidence="6">
    <location>
        <begin position="363"/>
        <end position="385"/>
    </location>
</feature>
<feature type="transmembrane region" description="Helical" evidence="6">
    <location>
        <begin position="391"/>
        <end position="410"/>
    </location>
</feature>
<feature type="transmembrane region" description="Helical" evidence="6">
    <location>
        <begin position="326"/>
        <end position="343"/>
    </location>
</feature>
<dbReference type="Proteomes" id="UP000198925">
    <property type="component" value="Unassembled WGS sequence"/>
</dbReference>
<proteinExistence type="predicted"/>
<evidence type="ECO:0000256" key="6">
    <source>
        <dbReference type="SAM" id="Phobius"/>
    </source>
</evidence>
<feature type="transmembrane region" description="Helical" evidence="6">
    <location>
        <begin position="184"/>
        <end position="205"/>
    </location>
</feature>
<dbReference type="Gene3D" id="1.20.1250.20">
    <property type="entry name" value="MFS general substrate transporter like domains"/>
    <property type="match status" value="1"/>
</dbReference>
<dbReference type="AlphaFoldDB" id="A0A1G7AKP2"/>